<evidence type="ECO:0000313" key="9">
    <source>
        <dbReference type="EMBL" id="KAG9259594.1"/>
    </source>
</evidence>
<protein>
    <submittedName>
        <fullName evidence="9">Serine proteinase stubble-like isoform X1</fullName>
    </submittedName>
</protein>
<dbReference type="EMBL" id="JAICCE010000026">
    <property type="protein sequence ID" value="KAG9259594.1"/>
    <property type="molecule type" value="Genomic_DNA"/>
</dbReference>
<dbReference type="Proteomes" id="UP000752171">
    <property type="component" value="Unassembled WGS sequence"/>
</dbReference>
<dbReference type="PANTHER" id="PTHR24252">
    <property type="entry name" value="ACROSIN-RELATED"/>
    <property type="match status" value="1"/>
</dbReference>
<dbReference type="GO" id="GO:0004252">
    <property type="term" value="F:serine-type endopeptidase activity"/>
    <property type="evidence" value="ECO:0007669"/>
    <property type="project" value="InterPro"/>
</dbReference>
<feature type="domain" description="Peptidase S1" evidence="8">
    <location>
        <begin position="437"/>
        <end position="669"/>
    </location>
</feature>
<keyword evidence="2 5" id="KW-0378">Hydrolase</keyword>
<organism evidence="9 10">
    <name type="scientific">Astyanax mexicanus</name>
    <name type="common">Blind cave fish</name>
    <name type="synonym">Astyanax fasciatus mexicanus</name>
    <dbReference type="NCBI Taxonomy" id="7994"/>
    <lineage>
        <taxon>Eukaryota</taxon>
        <taxon>Metazoa</taxon>
        <taxon>Chordata</taxon>
        <taxon>Craniata</taxon>
        <taxon>Vertebrata</taxon>
        <taxon>Euteleostomi</taxon>
        <taxon>Actinopterygii</taxon>
        <taxon>Neopterygii</taxon>
        <taxon>Teleostei</taxon>
        <taxon>Ostariophysi</taxon>
        <taxon>Characiformes</taxon>
        <taxon>Characoidei</taxon>
        <taxon>Acestrorhamphidae</taxon>
        <taxon>Acestrorhamphinae</taxon>
        <taxon>Astyanax</taxon>
    </lineage>
</organism>
<keyword evidence="7" id="KW-0472">Membrane</keyword>
<dbReference type="InterPro" id="IPR001254">
    <property type="entry name" value="Trypsin_dom"/>
</dbReference>
<evidence type="ECO:0000313" key="10">
    <source>
        <dbReference type="Proteomes" id="UP000752171"/>
    </source>
</evidence>
<dbReference type="InterPro" id="IPR043504">
    <property type="entry name" value="Peptidase_S1_PA_chymotrypsin"/>
</dbReference>
<sequence length="687" mass="72243">MTSDIPAGVRPGPGLGRCDHPASWQCARLVPSCCCYQALPQDTSCWRLVPDPNTSGVNQHQPGSSPNMSLPQGVSHPNLPTAGASSNTPPLLHIVPPPFTAPTPPTSMTTFAAPPSSLAPPPFPFQAPPTILTSFVAPALPTAPPPYPAPSLPMTSPPPSAPPTFTPIAPPPPFTAPPLSTAPPPFTSQLPQTGPPHPTAPPPPFTSPPPPTAPPLLAVPPLAVISPTAFVTQPPNSISQNSSGIAQVHFLVSLHDSASVFTPLSLPFQSPALSPLSAHLLAPPAASTCTQVNGVFYSSPTTPPEPPPDPPTVTPSPAPDQTLPSGSSGAQGAGLSAEGSAPEGGGVLLKETPAGETGSSRLPLGSALIFVFIIITAAIAVTVKLLLFPSKVPDISAPCDITWNCTFTSAPFYSEKVPVNQTDCGSLVGARGRGMRIVGGSLAVEDQWGWQASLHWRGQHVCGGAIITPRWIITAAHCFIEFDMMLESDWQVVIDTIVVTHGKRYNTLRIYPHPKYTQDTNDYDLSLLLTDSDMRMGDGVRPVCLPAYKQTFPAGSSCWVTGWGYTREGGTVSPQLRQALLQVIDQVVCAGPAVYGSYLTPRMLCAGSMEGGVDACQGDSGGPLVCQTADGDWRLAGVVSWGEGCGRPNKPGVYTRVSHLLQWLNQYIQVHILMHTGIDTNTYRYRY</sequence>
<dbReference type="CDD" id="cd00190">
    <property type="entry name" value="Tryp_SPc"/>
    <property type="match status" value="1"/>
</dbReference>
<dbReference type="Pfam" id="PF00089">
    <property type="entry name" value="Trypsin"/>
    <property type="match status" value="1"/>
</dbReference>
<comment type="caution">
    <text evidence="9">The sequence shown here is derived from an EMBL/GenBank/DDBJ whole genome shotgun (WGS) entry which is preliminary data.</text>
</comment>
<dbReference type="PROSITE" id="PS50240">
    <property type="entry name" value="TRYPSIN_DOM"/>
    <property type="match status" value="1"/>
</dbReference>
<dbReference type="SUPFAM" id="SSF50494">
    <property type="entry name" value="Trypsin-like serine proteases"/>
    <property type="match status" value="1"/>
</dbReference>
<feature type="region of interest" description="Disordered" evidence="6">
    <location>
        <begin position="147"/>
        <end position="211"/>
    </location>
</feature>
<reference evidence="9 10" key="1">
    <citation type="submission" date="2021-07" db="EMBL/GenBank/DDBJ databases">
        <authorList>
            <person name="Imarazene B."/>
            <person name="Zahm M."/>
            <person name="Klopp C."/>
            <person name="Cabau C."/>
            <person name="Beille S."/>
            <person name="Jouanno E."/>
            <person name="Castinel A."/>
            <person name="Lluch J."/>
            <person name="Gil L."/>
            <person name="Kuchtly C."/>
            <person name="Lopez Roques C."/>
            <person name="Donnadieu C."/>
            <person name="Parrinello H."/>
            <person name="Journot L."/>
            <person name="Du K."/>
            <person name="Schartl M."/>
            <person name="Retaux S."/>
            <person name="Guiguen Y."/>
        </authorList>
    </citation>
    <scope>NUCLEOTIDE SEQUENCE [LARGE SCALE GENOMIC DNA]</scope>
    <source>
        <strain evidence="9">Pach_M1</strain>
        <tissue evidence="9">Testis</tissue>
    </source>
</reference>
<dbReference type="AlphaFoldDB" id="A0A8T2KJP2"/>
<evidence type="ECO:0000256" key="5">
    <source>
        <dbReference type="RuleBase" id="RU363034"/>
    </source>
</evidence>
<keyword evidence="7" id="KW-1133">Transmembrane helix</keyword>
<dbReference type="OrthoDB" id="93664at2759"/>
<feature type="compositionally biased region" description="Pro residues" evidence="6">
    <location>
        <begin position="193"/>
        <end position="211"/>
    </location>
</feature>
<feature type="compositionally biased region" description="Polar residues" evidence="6">
    <location>
        <begin position="54"/>
        <end position="72"/>
    </location>
</feature>
<dbReference type="PROSITE" id="PS00134">
    <property type="entry name" value="TRYPSIN_HIS"/>
    <property type="match status" value="1"/>
</dbReference>
<evidence type="ECO:0000256" key="6">
    <source>
        <dbReference type="SAM" id="MobiDB-lite"/>
    </source>
</evidence>
<keyword evidence="3 5" id="KW-0720">Serine protease</keyword>
<dbReference type="PROSITE" id="PS00135">
    <property type="entry name" value="TRYPSIN_SER"/>
    <property type="match status" value="1"/>
</dbReference>
<evidence type="ECO:0000259" key="8">
    <source>
        <dbReference type="PROSITE" id="PS50240"/>
    </source>
</evidence>
<feature type="compositionally biased region" description="Low complexity" evidence="6">
    <location>
        <begin position="325"/>
        <end position="341"/>
    </location>
</feature>
<evidence type="ECO:0000256" key="2">
    <source>
        <dbReference type="ARBA" id="ARBA00022801"/>
    </source>
</evidence>
<keyword evidence="1 5" id="KW-0645">Protease</keyword>
<dbReference type="GO" id="GO:0006508">
    <property type="term" value="P:proteolysis"/>
    <property type="evidence" value="ECO:0007669"/>
    <property type="project" value="UniProtKB-KW"/>
</dbReference>
<evidence type="ECO:0000256" key="7">
    <source>
        <dbReference type="SAM" id="Phobius"/>
    </source>
</evidence>
<keyword evidence="4" id="KW-1015">Disulfide bond</keyword>
<dbReference type="InterPro" id="IPR009003">
    <property type="entry name" value="Peptidase_S1_PA"/>
</dbReference>
<proteinExistence type="predicted"/>
<gene>
    <name evidence="9" type="primary">TMPRSS6</name>
    <name evidence="9" type="ORF">AMEX_G27917</name>
</gene>
<feature type="compositionally biased region" description="Pro residues" evidence="6">
    <location>
        <begin position="147"/>
        <end position="186"/>
    </location>
</feature>
<feature type="region of interest" description="Disordered" evidence="6">
    <location>
        <begin position="294"/>
        <end position="356"/>
    </location>
</feature>
<dbReference type="SMART" id="SM00020">
    <property type="entry name" value="Tryp_SPc"/>
    <property type="match status" value="1"/>
</dbReference>
<dbReference type="Gene3D" id="2.40.10.10">
    <property type="entry name" value="Trypsin-like serine proteases"/>
    <property type="match status" value="2"/>
</dbReference>
<evidence type="ECO:0000256" key="3">
    <source>
        <dbReference type="ARBA" id="ARBA00022825"/>
    </source>
</evidence>
<name>A0A8T2KJP2_ASTMX</name>
<feature type="transmembrane region" description="Helical" evidence="7">
    <location>
        <begin position="367"/>
        <end position="387"/>
    </location>
</feature>
<dbReference type="PRINTS" id="PR00722">
    <property type="entry name" value="CHYMOTRYPSIN"/>
</dbReference>
<keyword evidence="7" id="KW-0812">Transmembrane</keyword>
<dbReference type="InterPro" id="IPR001314">
    <property type="entry name" value="Peptidase_S1A"/>
</dbReference>
<dbReference type="FunFam" id="2.40.10.10:FF:000003">
    <property type="entry name" value="Transmembrane serine protease 3"/>
    <property type="match status" value="1"/>
</dbReference>
<evidence type="ECO:0000256" key="1">
    <source>
        <dbReference type="ARBA" id="ARBA00022670"/>
    </source>
</evidence>
<feature type="compositionally biased region" description="Pro residues" evidence="6">
    <location>
        <begin position="301"/>
        <end position="318"/>
    </location>
</feature>
<accession>A0A8T2KJP2</accession>
<feature type="region of interest" description="Disordered" evidence="6">
    <location>
        <begin position="54"/>
        <end position="97"/>
    </location>
</feature>
<dbReference type="PANTHER" id="PTHR24252:SF7">
    <property type="entry name" value="HYALIN"/>
    <property type="match status" value="1"/>
</dbReference>
<dbReference type="InterPro" id="IPR033116">
    <property type="entry name" value="TRYPSIN_SER"/>
</dbReference>
<evidence type="ECO:0000256" key="4">
    <source>
        <dbReference type="ARBA" id="ARBA00023157"/>
    </source>
</evidence>
<dbReference type="InterPro" id="IPR018114">
    <property type="entry name" value="TRYPSIN_HIS"/>
</dbReference>